<feature type="region of interest" description="Disordered" evidence="1">
    <location>
        <begin position="446"/>
        <end position="536"/>
    </location>
</feature>
<feature type="compositionally biased region" description="Polar residues" evidence="1">
    <location>
        <begin position="601"/>
        <end position="625"/>
    </location>
</feature>
<dbReference type="AlphaFoldDB" id="A0AAV9DSE0"/>
<evidence type="ECO:0000313" key="3">
    <source>
        <dbReference type="EMBL" id="KAK1304045.1"/>
    </source>
</evidence>
<comment type="caution">
    <text evidence="3">The sequence shown here is derived from an EMBL/GenBank/DDBJ whole genome shotgun (WGS) entry which is preliminary data.</text>
</comment>
<dbReference type="GO" id="GO:0051787">
    <property type="term" value="F:misfolded protein binding"/>
    <property type="evidence" value="ECO:0007669"/>
    <property type="project" value="TreeGrafter"/>
</dbReference>
<dbReference type="PANTHER" id="PTHR15204:SF5">
    <property type="entry name" value="LARGE PROLINE-RICH PROTEIN BAG6 ISOFORM X1"/>
    <property type="match status" value="1"/>
</dbReference>
<accession>A0AAV9DSE0</accession>
<dbReference type="InterPro" id="IPR000626">
    <property type="entry name" value="Ubiquitin-like_dom"/>
</dbReference>
<feature type="region of interest" description="Disordered" evidence="1">
    <location>
        <begin position="175"/>
        <end position="221"/>
    </location>
</feature>
<feature type="compositionally biased region" description="Polar residues" evidence="1">
    <location>
        <begin position="513"/>
        <end position="523"/>
    </location>
</feature>
<reference evidence="3" key="1">
    <citation type="journal article" date="2023" name="Nat. Commun.">
        <title>Diploid and tetraploid genomes of Acorus and the evolution of monocots.</title>
        <authorList>
            <person name="Ma L."/>
            <person name="Liu K.W."/>
            <person name="Li Z."/>
            <person name="Hsiao Y.Y."/>
            <person name="Qi Y."/>
            <person name="Fu T."/>
            <person name="Tang G.D."/>
            <person name="Zhang D."/>
            <person name="Sun W.H."/>
            <person name="Liu D.K."/>
            <person name="Li Y."/>
            <person name="Chen G.Z."/>
            <person name="Liu X.D."/>
            <person name="Liao X.Y."/>
            <person name="Jiang Y.T."/>
            <person name="Yu X."/>
            <person name="Hao Y."/>
            <person name="Huang J."/>
            <person name="Zhao X.W."/>
            <person name="Ke S."/>
            <person name="Chen Y.Y."/>
            <person name="Wu W.L."/>
            <person name="Hsu J.L."/>
            <person name="Lin Y.F."/>
            <person name="Huang M.D."/>
            <person name="Li C.Y."/>
            <person name="Huang L."/>
            <person name="Wang Z.W."/>
            <person name="Zhao X."/>
            <person name="Zhong W.Y."/>
            <person name="Peng D.H."/>
            <person name="Ahmad S."/>
            <person name="Lan S."/>
            <person name="Zhang J.S."/>
            <person name="Tsai W.C."/>
            <person name="Van de Peer Y."/>
            <person name="Liu Z.J."/>
        </authorList>
    </citation>
    <scope>NUCLEOTIDE SEQUENCE</scope>
    <source>
        <strain evidence="3">CP</strain>
    </source>
</reference>
<feature type="region of interest" description="Disordered" evidence="1">
    <location>
        <begin position="1"/>
        <end position="22"/>
    </location>
</feature>
<dbReference type="Pfam" id="PF00240">
    <property type="entry name" value="ubiquitin"/>
    <property type="match status" value="1"/>
</dbReference>
<feature type="region of interest" description="Disordered" evidence="1">
    <location>
        <begin position="101"/>
        <end position="130"/>
    </location>
</feature>
<dbReference type="PROSITE" id="PS50053">
    <property type="entry name" value="UBIQUITIN_2"/>
    <property type="match status" value="1"/>
</dbReference>
<dbReference type="EMBL" id="JAUJYO010000011">
    <property type="protein sequence ID" value="KAK1304045.1"/>
    <property type="molecule type" value="Genomic_DNA"/>
</dbReference>
<feature type="domain" description="Ubiquitin-like" evidence="2">
    <location>
        <begin position="24"/>
        <end position="97"/>
    </location>
</feature>
<evidence type="ECO:0000256" key="1">
    <source>
        <dbReference type="SAM" id="MobiDB-lite"/>
    </source>
</evidence>
<dbReference type="InterPro" id="IPR029071">
    <property type="entry name" value="Ubiquitin-like_domsf"/>
</dbReference>
<gene>
    <name evidence="3" type="ORF">QJS10_CPB11g02090</name>
</gene>
<evidence type="ECO:0000259" key="2">
    <source>
        <dbReference type="PROSITE" id="PS50053"/>
    </source>
</evidence>
<name>A0AAV9DSE0_ACOCL</name>
<feature type="region of interest" description="Disordered" evidence="1">
    <location>
        <begin position="551"/>
        <end position="570"/>
    </location>
</feature>
<dbReference type="GO" id="GO:0071818">
    <property type="term" value="C:BAT3 complex"/>
    <property type="evidence" value="ECO:0007669"/>
    <property type="project" value="TreeGrafter"/>
</dbReference>
<dbReference type="GO" id="GO:0031593">
    <property type="term" value="F:polyubiquitin modification-dependent protein binding"/>
    <property type="evidence" value="ECO:0007669"/>
    <property type="project" value="TreeGrafter"/>
</dbReference>
<dbReference type="PANTHER" id="PTHR15204">
    <property type="entry name" value="LARGE PROLINE-RICH PROTEIN BAG6"/>
    <property type="match status" value="1"/>
</dbReference>
<feature type="compositionally biased region" description="Polar residues" evidence="1">
    <location>
        <begin position="112"/>
        <end position="123"/>
    </location>
</feature>
<feature type="region of interest" description="Disordered" evidence="1">
    <location>
        <begin position="601"/>
        <end position="667"/>
    </location>
</feature>
<proteinExistence type="predicted"/>
<evidence type="ECO:0000313" key="4">
    <source>
        <dbReference type="Proteomes" id="UP001180020"/>
    </source>
</evidence>
<dbReference type="SUPFAM" id="SSF54236">
    <property type="entry name" value="Ubiquitin-like"/>
    <property type="match status" value="1"/>
</dbReference>
<reference evidence="3" key="2">
    <citation type="submission" date="2023-06" db="EMBL/GenBank/DDBJ databases">
        <authorList>
            <person name="Ma L."/>
            <person name="Liu K.-W."/>
            <person name="Li Z."/>
            <person name="Hsiao Y.-Y."/>
            <person name="Qi Y."/>
            <person name="Fu T."/>
            <person name="Tang G."/>
            <person name="Zhang D."/>
            <person name="Sun W.-H."/>
            <person name="Liu D.-K."/>
            <person name="Li Y."/>
            <person name="Chen G.-Z."/>
            <person name="Liu X.-D."/>
            <person name="Liao X.-Y."/>
            <person name="Jiang Y.-T."/>
            <person name="Yu X."/>
            <person name="Hao Y."/>
            <person name="Huang J."/>
            <person name="Zhao X.-W."/>
            <person name="Ke S."/>
            <person name="Chen Y.-Y."/>
            <person name="Wu W.-L."/>
            <person name="Hsu J.-L."/>
            <person name="Lin Y.-F."/>
            <person name="Huang M.-D."/>
            <person name="Li C.-Y."/>
            <person name="Huang L."/>
            <person name="Wang Z.-W."/>
            <person name="Zhao X."/>
            <person name="Zhong W.-Y."/>
            <person name="Peng D.-H."/>
            <person name="Ahmad S."/>
            <person name="Lan S."/>
            <person name="Zhang J.-S."/>
            <person name="Tsai W.-C."/>
            <person name="Van De Peer Y."/>
            <person name="Liu Z.-J."/>
        </authorList>
    </citation>
    <scope>NUCLEOTIDE SEQUENCE</scope>
    <source>
        <strain evidence="3">CP</strain>
        <tissue evidence="3">Leaves</tissue>
    </source>
</reference>
<dbReference type="FunFam" id="3.10.20.90:FF:000154">
    <property type="entry name" value="Large proline-rich protein BAG6"/>
    <property type="match status" value="1"/>
</dbReference>
<dbReference type="Proteomes" id="UP001180020">
    <property type="component" value="Unassembled WGS sequence"/>
</dbReference>
<protein>
    <recommendedName>
        <fullName evidence="2">Ubiquitin-like domain-containing protein</fullName>
    </recommendedName>
</protein>
<dbReference type="SMART" id="SM00213">
    <property type="entry name" value="UBQ"/>
    <property type="match status" value="1"/>
</dbReference>
<sequence length="920" mass="96335">MADGSSTETSSSSQATTDAAESTVEINVKTLDSRVFTFRVNKMMRVLTLKEKVAEASGVSVAQQRLIFRGRVLKDDDALSEYHVEDGHTLHLVARQPVHSQSSAGASLGDNAANSANQGNDTTGVGPRGRVGQVSHGLLFGTINVGDQGEAIVPDLSRIIGSVLNSMGIGTSTVGVPGNTPSATTANPLGQASQSVETGSTQNVGGSGQTRPQMQTGSGHPFQSVQIPLTGVVAVPSLHMAIPDSLTTISEFISRMELALSINDHPPSASPVSTRISPTLDTASANAASANSRRFPTPEALGSILQRAQQLISGQAAPALSHMAEALDRERNSNDPTVRSQLQSEAVHLGMAMQHLGALFLELGRTVLTLRMGQTPAEAMVNAGPAVYISPSGPNPIMVQPFPLQTSSLFGASSAGPFSASRFPGATLADANRQINIHIHAGTSAAAGSSSLGSRVTTGQVPQGGQPNQESGSLNENTSGNTRSGGVLSTGDGVPIVQAETSNNSGPAEISGPGSNNFVQPGFSSTSQVPSESTSVPSVLTSSSMEIASSLSEKMPCVSSSTPIRKTGGLSDGVTPLVSSALECLPNVSRVVDDGISQISSHNLSEGQSNISTDPSASQHTSSSQTRDDGEGDRTIPIGLGLGGLQPKRRSKTMKSQEKDAGSQKPLYQEQLSISRGQQVLQSLLSQNSNANEMDANRLTRQRPPIIGQNVNDMPSTGSEGNRQINASNLISQIIQSPVVNNMMTGLSEQTGVGSPADLTSMLEQLTQSPSVMNTLNQIAQQVEGQSLDLGDMFSGVGGQHGGMDFSRMIRQMMPVVSQALGRVSNHPMPGQQPPSNVERAYRDDERNVQVDVDQIVDIMERHDSPAEIFHSVVESAGRLSGLGNDYEDLLVELSNDQQLAGEYVEMINRDLRGRLGRDC</sequence>
<feature type="compositionally biased region" description="Low complexity" evidence="1">
    <location>
        <begin position="524"/>
        <end position="536"/>
    </location>
</feature>
<organism evidence="3 4">
    <name type="scientific">Acorus calamus</name>
    <name type="common">Sweet flag</name>
    <dbReference type="NCBI Taxonomy" id="4465"/>
    <lineage>
        <taxon>Eukaryota</taxon>
        <taxon>Viridiplantae</taxon>
        <taxon>Streptophyta</taxon>
        <taxon>Embryophyta</taxon>
        <taxon>Tracheophyta</taxon>
        <taxon>Spermatophyta</taxon>
        <taxon>Magnoliopsida</taxon>
        <taxon>Liliopsida</taxon>
        <taxon>Acoraceae</taxon>
        <taxon>Acorus</taxon>
    </lineage>
</organism>
<dbReference type="GO" id="GO:0036503">
    <property type="term" value="P:ERAD pathway"/>
    <property type="evidence" value="ECO:0007669"/>
    <property type="project" value="TreeGrafter"/>
</dbReference>
<dbReference type="Gene3D" id="3.10.20.90">
    <property type="entry name" value="Phosphatidylinositol 3-kinase Catalytic Subunit, Chain A, domain 1"/>
    <property type="match status" value="1"/>
</dbReference>
<keyword evidence="4" id="KW-1185">Reference proteome</keyword>
<feature type="compositionally biased region" description="Polar residues" evidence="1">
    <location>
        <begin position="455"/>
        <end position="484"/>
    </location>
</feature>